<dbReference type="GO" id="GO:0015977">
    <property type="term" value="P:carbon fixation"/>
    <property type="evidence" value="ECO:0007669"/>
    <property type="project" value="UniProtKB-UniRule"/>
</dbReference>
<dbReference type="EMBL" id="JDSS02000019">
    <property type="protein sequence ID" value="KFB68577.1"/>
    <property type="molecule type" value="Genomic_DNA"/>
</dbReference>
<dbReference type="Gene3D" id="1.20.1440.90">
    <property type="entry name" value="Phosphoenolpyruvate/pyruvate domain"/>
    <property type="match status" value="1"/>
</dbReference>
<dbReference type="InterPro" id="IPR015813">
    <property type="entry name" value="Pyrv/PenolPyrv_kinase-like_dom"/>
</dbReference>
<evidence type="ECO:0000256" key="12">
    <source>
        <dbReference type="PROSITE-ProRule" id="PRU10112"/>
    </source>
</evidence>
<comment type="similarity">
    <text evidence="3 10">Belongs to the PEPCase type 1 family.</text>
</comment>
<dbReference type="EC" id="4.1.1.31" evidence="4 10"/>
<dbReference type="PROSITE" id="PS00393">
    <property type="entry name" value="PEPCASE_2"/>
    <property type="match status" value="1"/>
</dbReference>
<keyword evidence="8 10" id="KW-0120">Carbon dioxide fixation</keyword>
<evidence type="ECO:0000256" key="5">
    <source>
        <dbReference type="ARBA" id="ARBA00022419"/>
    </source>
</evidence>
<evidence type="ECO:0000256" key="8">
    <source>
        <dbReference type="ARBA" id="ARBA00023300"/>
    </source>
</evidence>
<dbReference type="NCBIfam" id="NF000584">
    <property type="entry name" value="PRK00009.1"/>
    <property type="match status" value="1"/>
</dbReference>
<evidence type="ECO:0000313" key="14">
    <source>
        <dbReference type="Proteomes" id="UP000019812"/>
    </source>
</evidence>
<evidence type="ECO:0000256" key="2">
    <source>
        <dbReference type="ARBA" id="ARBA00003670"/>
    </source>
</evidence>
<evidence type="ECO:0000256" key="7">
    <source>
        <dbReference type="ARBA" id="ARBA00023239"/>
    </source>
</evidence>
<evidence type="ECO:0000256" key="1">
    <source>
        <dbReference type="ARBA" id="ARBA00001946"/>
    </source>
</evidence>
<evidence type="ECO:0000256" key="11">
    <source>
        <dbReference type="PROSITE-ProRule" id="PRU10111"/>
    </source>
</evidence>
<comment type="function">
    <text evidence="2 10">Forms oxaloacetate, a four-carbon dicarboxylic acid source for the tricarboxylic acid cycle.</text>
</comment>
<dbReference type="RefSeq" id="WP_034924129.1">
    <property type="nucleotide sequence ID" value="NZ_JDSS02000019.1"/>
</dbReference>
<dbReference type="InterPro" id="IPR021135">
    <property type="entry name" value="PEP_COase"/>
</dbReference>
<proteinExistence type="inferred from homology"/>
<comment type="subunit">
    <text evidence="10">Homotetramer.</text>
</comment>
<dbReference type="GO" id="GO:0005829">
    <property type="term" value="C:cytosol"/>
    <property type="evidence" value="ECO:0007669"/>
    <property type="project" value="TreeGrafter"/>
</dbReference>
<dbReference type="GO" id="GO:0006107">
    <property type="term" value="P:oxaloacetate metabolic process"/>
    <property type="evidence" value="ECO:0007669"/>
    <property type="project" value="UniProtKB-UniRule"/>
</dbReference>
<dbReference type="GO" id="GO:0006099">
    <property type="term" value="P:tricarboxylic acid cycle"/>
    <property type="evidence" value="ECO:0007669"/>
    <property type="project" value="InterPro"/>
</dbReference>
<comment type="caution">
    <text evidence="13">The sequence shown here is derived from an EMBL/GenBank/DDBJ whole genome shotgun (WGS) entry which is preliminary data.</text>
</comment>
<dbReference type="HAMAP" id="MF_00595">
    <property type="entry name" value="PEPcase_type1"/>
    <property type="match status" value="1"/>
</dbReference>
<evidence type="ECO:0000256" key="10">
    <source>
        <dbReference type="HAMAP-Rule" id="MF_00595"/>
    </source>
</evidence>
<reference evidence="13 14" key="1">
    <citation type="submission" date="2014-07" db="EMBL/GenBank/DDBJ databases">
        <title>Expanding our view of genomic diversity in Candidatus Accumulibacter clades.</title>
        <authorList>
            <person name="Skennerton C.T."/>
            <person name="Barr J.J."/>
            <person name="Slater F.R."/>
            <person name="Bond P.L."/>
            <person name="Tyson G.W."/>
        </authorList>
    </citation>
    <scope>NUCLEOTIDE SEQUENCE [LARGE SCALE GENOMIC DNA]</scope>
    <source>
        <strain evidence="14">SK-01</strain>
    </source>
</reference>
<dbReference type="InterPro" id="IPR022805">
    <property type="entry name" value="PEP_COase_bac/pln-type"/>
</dbReference>
<organism evidence="13 14">
    <name type="scientific">Candidatus Accumulibacter vicinus</name>
    <dbReference type="NCBI Taxonomy" id="2954382"/>
    <lineage>
        <taxon>Bacteria</taxon>
        <taxon>Pseudomonadati</taxon>
        <taxon>Pseudomonadota</taxon>
        <taxon>Betaproteobacteria</taxon>
        <taxon>Candidatus Accumulibacter</taxon>
    </lineage>
</organism>
<dbReference type="PRINTS" id="PR00150">
    <property type="entry name" value="PEPCARBXLASE"/>
</dbReference>
<dbReference type="InterPro" id="IPR018129">
    <property type="entry name" value="PEP_COase_Lys_AS"/>
</dbReference>
<dbReference type="SUPFAM" id="SSF51621">
    <property type="entry name" value="Phosphoenolpyruvate/pyruvate domain"/>
    <property type="match status" value="1"/>
</dbReference>
<keyword evidence="13" id="KW-0670">Pyruvate</keyword>
<dbReference type="AlphaFoldDB" id="A0A084Y1I3"/>
<evidence type="ECO:0000256" key="6">
    <source>
        <dbReference type="ARBA" id="ARBA00022842"/>
    </source>
</evidence>
<name>A0A084Y1I3_9PROT</name>
<protein>
    <recommendedName>
        <fullName evidence="5 10">Phosphoenolpyruvate carboxylase</fullName>
        <shortName evidence="10">PEPC</shortName>
        <shortName evidence="10">PEPCase</shortName>
        <ecNumber evidence="4 10">4.1.1.31</ecNumber>
    </recommendedName>
</protein>
<dbReference type="Pfam" id="PF00311">
    <property type="entry name" value="PEPcase"/>
    <property type="match status" value="1"/>
</dbReference>
<dbReference type="Proteomes" id="UP000019812">
    <property type="component" value="Unassembled WGS sequence"/>
</dbReference>
<dbReference type="PROSITE" id="PS00781">
    <property type="entry name" value="PEPCASE_1"/>
    <property type="match status" value="1"/>
</dbReference>
<dbReference type="PANTHER" id="PTHR30523">
    <property type="entry name" value="PHOSPHOENOLPYRUVATE CARBOXYLASE"/>
    <property type="match status" value="1"/>
</dbReference>
<accession>A0A084Y1I3</accession>
<comment type="cofactor">
    <cofactor evidence="1 10">
        <name>Mg(2+)</name>
        <dbReference type="ChEBI" id="CHEBI:18420"/>
    </cofactor>
</comment>
<keyword evidence="6 10" id="KW-0460">Magnesium</keyword>
<dbReference type="STRING" id="1457154.CAPSK01_001430"/>
<evidence type="ECO:0000256" key="4">
    <source>
        <dbReference type="ARBA" id="ARBA00012305"/>
    </source>
</evidence>
<dbReference type="InterPro" id="IPR033129">
    <property type="entry name" value="PEPCASE_His_AS"/>
</dbReference>
<dbReference type="GO" id="GO:0000287">
    <property type="term" value="F:magnesium ion binding"/>
    <property type="evidence" value="ECO:0007669"/>
    <property type="project" value="UniProtKB-UniRule"/>
</dbReference>
<feature type="active site" evidence="10 11">
    <location>
        <position position="148"/>
    </location>
</feature>
<gene>
    <name evidence="13" type="primary">ppc_2</name>
    <name evidence="10" type="synonym">ppc</name>
    <name evidence="13" type="ORF">CAPSK01_001430</name>
</gene>
<evidence type="ECO:0000256" key="9">
    <source>
        <dbReference type="ARBA" id="ARBA00048995"/>
    </source>
</evidence>
<evidence type="ECO:0000313" key="13">
    <source>
        <dbReference type="EMBL" id="KFB68577.1"/>
    </source>
</evidence>
<dbReference type="PANTHER" id="PTHR30523:SF6">
    <property type="entry name" value="PHOSPHOENOLPYRUVATE CARBOXYLASE"/>
    <property type="match status" value="1"/>
</dbReference>
<dbReference type="GO" id="GO:0008964">
    <property type="term" value="F:phosphoenolpyruvate carboxylase activity"/>
    <property type="evidence" value="ECO:0007669"/>
    <property type="project" value="UniProtKB-UniRule"/>
</dbReference>
<feature type="active site" evidence="10 12">
    <location>
        <position position="581"/>
    </location>
</feature>
<sequence length="918" mass="101953">MTEDFPEDKDLPLREDIRLLGRLLGDTLRAQEGEATFELVERIRVSAIRFHRDEDSGARQELAAILDSLSRDQTQTVVRAFSYFSHLANIAEDQHHIRRSRAHLIAGSPPHAGSLAHALARARAAGCDPAQLSGFFDDASIVPVLTAHPTEVQRKSTLNGQRTIAHLLHRRDNSRLTPDEQESLDEELRRAVLALWQTRMLRTTRLMVLDEVVNGLSYYDYTFLRELPRLYGWLEDHLAVADGGRPVSELPGFLHLGSWIGGDRDGNPFVTAPVTRAALRLQSVRALRFHLDEIHALGAELSVAEGLVSVSDALQSLADRSPDTAAARSDEPYRRALTGIYARLAATARSLDGLEPERPPVGESAPYAHCGEFSADLDVIHRSLVANGSELLARGRLRALRRAARVFGFHLAALDLRQNSEVHERVVGELLEAVCPGIRYRECDEAGRIDLLLREISSTRPLASSHLAYSDETRGELEIFRTAADAHRAYGPEAVQNYIISKTDGVSDLLEVALLLKECGLLLPQSQELAVNIVPLFETIPDLRNCPRVMDDLLSLPAYRRLVASRGDLQEVMLGYSDSNKDGGFLTSGWELYRAEIALVEVFARHRVRLRLFHGRGGSVGRGGGPSYQAILAQPGGAVQGRLRLTEQGEVIASKYSNPEVGRRNLEILASAVLEATLLAAPDPAPRPEYLETMAMLSQSAHRAYRGLVYETDGFERYFWESTVIAEIAHLNIGSRPASRKKTTAIEDLRAIPWVFSWAQCRLMLPGWYGFGTAVREFLAAHPDGLALLQRMHHEWGFFRTLLSNMDMVLAKSDLAIAARYSELVTDPTLRAAIFPRVKAEWQATIDALLAISGQQCLLEDNPLLARSIRNRFPYLDPLNHLQIELIRRLRAGNADERVKRAVHLTINGIAAGLRNSG</sequence>
<evidence type="ECO:0000256" key="3">
    <source>
        <dbReference type="ARBA" id="ARBA00008346"/>
    </source>
</evidence>
<keyword evidence="7 10" id="KW-0456">Lyase</keyword>
<comment type="catalytic activity">
    <reaction evidence="9 10">
        <text>oxaloacetate + phosphate = phosphoenolpyruvate + hydrogencarbonate</text>
        <dbReference type="Rhea" id="RHEA:28370"/>
        <dbReference type="ChEBI" id="CHEBI:16452"/>
        <dbReference type="ChEBI" id="CHEBI:17544"/>
        <dbReference type="ChEBI" id="CHEBI:43474"/>
        <dbReference type="ChEBI" id="CHEBI:58702"/>
        <dbReference type="EC" id="4.1.1.31"/>
    </reaction>
</comment>